<dbReference type="Proteomes" id="UP001201701">
    <property type="component" value="Unassembled WGS sequence"/>
</dbReference>
<reference evidence="2 3" key="1">
    <citation type="submission" date="2022-02" db="EMBL/GenBank/DDBJ databases">
        <title>Draft genome sequence of Mezorhizobium retamae strain IRAMC:0171 isolated from Retama raetam nodules.</title>
        <authorList>
            <person name="Bengaied R."/>
            <person name="Sbissi I."/>
            <person name="Huber K."/>
            <person name="Ghodbane F."/>
            <person name="Nouioui I."/>
            <person name="Tarhouni M."/>
            <person name="Gtari M."/>
        </authorList>
    </citation>
    <scope>NUCLEOTIDE SEQUENCE [LARGE SCALE GENOMIC DNA]</scope>
    <source>
        <strain evidence="2 3">IRAMC:0171</strain>
    </source>
</reference>
<feature type="transmembrane region" description="Helical" evidence="1">
    <location>
        <begin position="225"/>
        <end position="241"/>
    </location>
</feature>
<dbReference type="RefSeq" id="WP_239365482.1">
    <property type="nucleotide sequence ID" value="NZ_JAKREW010000010.1"/>
</dbReference>
<keyword evidence="1" id="KW-1133">Transmembrane helix</keyword>
<evidence type="ECO:0000313" key="2">
    <source>
        <dbReference type="EMBL" id="MCG7505885.1"/>
    </source>
</evidence>
<keyword evidence="1" id="KW-0472">Membrane</keyword>
<keyword evidence="1" id="KW-0812">Transmembrane</keyword>
<feature type="transmembrane region" description="Helical" evidence="1">
    <location>
        <begin position="202"/>
        <end position="219"/>
    </location>
</feature>
<dbReference type="InterPro" id="IPR048041">
    <property type="entry name" value="VpsF-like"/>
</dbReference>
<feature type="transmembrane region" description="Helical" evidence="1">
    <location>
        <begin position="80"/>
        <end position="101"/>
    </location>
</feature>
<feature type="transmembrane region" description="Helical" evidence="1">
    <location>
        <begin position="107"/>
        <end position="128"/>
    </location>
</feature>
<organism evidence="2 3">
    <name type="scientific">Mesorhizobium retamae</name>
    <dbReference type="NCBI Taxonomy" id="2912854"/>
    <lineage>
        <taxon>Bacteria</taxon>
        <taxon>Pseudomonadati</taxon>
        <taxon>Pseudomonadota</taxon>
        <taxon>Alphaproteobacteria</taxon>
        <taxon>Hyphomicrobiales</taxon>
        <taxon>Phyllobacteriaceae</taxon>
        <taxon>Mesorhizobium</taxon>
    </lineage>
</organism>
<name>A0ABS9QEP3_9HYPH</name>
<evidence type="ECO:0000256" key="1">
    <source>
        <dbReference type="SAM" id="Phobius"/>
    </source>
</evidence>
<protein>
    <submittedName>
        <fullName evidence="2">VpsF family polysaccharide biosynthesis protein</fullName>
    </submittedName>
</protein>
<feature type="transmembrane region" description="Helical" evidence="1">
    <location>
        <begin position="47"/>
        <end position="68"/>
    </location>
</feature>
<keyword evidence="3" id="KW-1185">Reference proteome</keyword>
<feature type="transmembrane region" description="Helical" evidence="1">
    <location>
        <begin position="140"/>
        <end position="157"/>
    </location>
</feature>
<dbReference type="NCBIfam" id="NF038256">
    <property type="entry name" value="exopoly_VpsF"/>
    <property type="match status" value="1"/>
</dbReference>
<feature type="transmembrane region" description="Helical" evidence="1">
    <location>
        <begin position="253"/>
        <end position="277"/>
    </location>
</feature>
<accession>A0ABS9QEP3</accession>
<sequence length="425" mass="46588">MATSQARRQNALSILLLFCAASAFLLRFTMSVQTMNRFVPYTTDGGPFYAKLHFGTYAIFLLLVLVLFSRPFLLHRDEVGLFKALLFFSASTVVLVAYLFIAGHANASGFVIDAYTVASAAGLVMLGLNTDTRRRLGDAVLAMLILSASIGIVEAVTQHRFMPYSEAELAFRPIGLSSHPLSLGGISATAIGFVAMTNWRMWVRLSAIFILYVGCAASGARTALILASGEILVLLLFVRWPRLSPKHERQAKFIVLLFTLAAGAALVAVMFAGGLLVRFGDTLFDANFMSRITIYQVFSYVSWKDIFLGMDGGELLKIVNEKLNLPFIESAPVVIIMMFGLPAGLLFMALILWFIFRLLRGAAMPAWIATITYLLASLSNNALTSKAPDIGMLVVLLLAYRNPLERRSSTASVSERNSDPRPQSR</sequence>
<evidence type="ECO:0000313" key="3">
    <source>
        <dbReference type="Proteomes" id="UP001201701"/>
    </source>
</evidence>
<feature type="transmembrane region" description="Helical" evidence="1">
    <location>
        <begin position="333"/>
        <end position="356"/>
    </location>
</feature>
<comment type="caution">
    <text evidence="2">The sequence shown here is derived from an EMBL/GenBank/DDBJ whole genome shotgun (WGS) entry which is preliminary data.</text>
</comment>
<dbReference type="EMBL" id="JAKREW010000010">
    <property type="protein sequence ID" value="MCG7505885.1"/>
    <property type="molecule type" value="Genomic_DNA"/>
</dbReference>
<gene>
    <name evidence="2" type="ORF">L4923_12755</name>
</gene>
<proteinExistence type="predicted"/>
<feature type="transmembrane region" description="Helical" evidence="1">
    <location>
        <begin position="177"/>
        <end position="195"/>
    </location>
</feature>